<accession>A0A2J7THL9</accession>
<name>A0A2J7THL9_METSI</name>
<keyword evidence="3" id="KW-0804">Transcription</keyword>
<protein>
    <submittedName>
        <fullName evidence="5">Cyclic nucleotide-binding protein</fullName>
    </submittedName>
</protein>
<gene>
    <name evidence="5" type="ORF">CR492_09080</name>
</gene>
<dbReference type="PANTHER" id="PTHR24567:SF74">
    <property type="entry name" value="HTH-TYPE TRANSCRIPTIONAL REGULATOR ARCR"/>
    <property type="match status" value="1"/>
</dbReference>
<dbReference type="InterPro" id="IPR036390">
    <property type="entry name" value="WH_DNA-bd_sf"/>
</dbReference>
<proteinExistence type="predicted"/>
<evidence type="ECO:0000256" key="1">
    <source>
        <dbReference type="ARBA" id="ARBA00023015"/>
    </source>
</evidence>
<dbReference type="InterPro" id="IPR012318">
    <property type="entry name" value="HTH_CRP"/>
</dbReference>
<dbReference type="InterPro" id="IPR018490">
    <property type="entry name" value="cNMP-bd_dom_sf"/>
</dbReference>
<keyword evidence="2" id="KW-0238">DNA-binding</keyword>
<dbReference type="PANTHER" id="PTHR24567">
    <property type="entry name" value="CRP FAMILY TRANSCRIPTIONAL REGULATORY PROTEIN"/>
    <property type="match status" value="1"/>
</dbReference>
<sequence length="247" mass="26778">MPLSNSANHFLASLSSQDSESVRSLLRPMDLPLGAVFFRAEDIINRIYFPSSGVVSLVVGVSTGHFVEAGMFGRNTVIGASTLLDGSVALNQAIGLVKGSGMVGERSDLKGLADRSGTLRKSFAAHEQAIFAHVQQVAVCNNVHELEARFCRWLLQLRDLIQSDSLPLTHESLAEMLGVQRSSVTLAALRLQTAGLISYRRGQIQIRDVAGIRTAACECYDAINLHYQHLTGWTPGLIKPGLTREHA</sequence>
<dbReference type="InterPro" id="IPR036388">
    <property type="entry name" value="WH-like_DNA-bd_sf"/>
</dbReference>
<dbReference type="Proteomes" id="UP000236286">
    <property type="component" value="Unassembled WGS sequence"/>
</dbReference>
<dbReference type="InterPro" id="IPR014710">
    <property type="entry name" value="RmlC-like_jellyroll"/>
</dbReference>
<dbReference type="GO" id="GO:0003677">
    <property type="term" value="F:DNA binding"/>
    <property type="evidence" value="ECO:0007669"/>
    <property type="project" value="UniProtKB-KW"/>
</dbReference>
<dbReference type="Gene3D" id="1.10.10.10">
    <property type="entry name" value="Winged helix-like DNA-binding domain superfamily/Winged helix DNA-binding domain"/>
    <property type="match status" value="1"/>
</dbReference>
<dbReference type="OrthoDB" id="7506088at2"/>
<keyword evidence="1" id="KW-0805">Transcription regulation</keyword>
<evidence type="ECO:0000256" key="2">
    <source>
        <dbReference type="ARBA" id="ARBA00023125"/>
    </source>
</evidence>
<comment type="caution">
    <text evidence="5">The sequence shown here is derived from an EMBL/GenBank/DDBJ whole genome shotgun (WGS) entry which is preliminary data.</text>
</comment>
<dbReference type="EMBL" id="PDZR01000008">
    <property type="protein sequence ID" value="PNG26265.1"/>
    <property type="molecule type" value="Genomic_DNA"/>
</dbReference>
<feature type="domain" description="HTH crp-type" evidence="4">
    <location>
        <begin position="144"/>
        <end position="210"/>
    </location>
</feature>
<dbReference type="AlphaFoldDB" id="A0A2J7THL9"/>
<dbReference type="PROSITE" id="PS51063">
    <property type="entry name" value="HTH_CRP_2"/>
    <property type="match status" value="1"/>
</dbReference>
<dbReference type="GO" id="GO:0005829">
    <property type="term" value="C:cytosol"/>
    <property type="evidence" value="ECO:0007669"/>
    <property type="project" value="TreeGrafter"/>
</dbReference>
<dbReference type="SUPFAM" id="SSF46785">
    <property type="entry name" value="Winged helix' DNA-binding domain"/>
    <property type="match status" value="1"/>
</dbReference>
<organism evidence="5 6">
    <name type="scientific">Methylocella silvestris</name>
    <dbReference type="NCBI Taxonomy" id="199596"/>
    <lineage>
        <taxon>Bacteria</taxon>
        <taxon>Pseudomonadati</taxon>
        <taxon>Pseudomonadota</taxon>
        <taxon>Alphaproteobacteria</taxon>
        <taxon>Hyphomicrobiales</taxon>
        <taxon>Beijerinckiaceae</taxon>
        <taxon>Methylocella</taxon>
    </lineage>
</organism>
<evidence type="ECO:0000313" key="5">
    <source>
        <dbReference type="EMBL" id="PNG26265.1"/>
    </source>
</evidence>
<dbReference type="SMART" id="SM00419">
    <property type="entry name" value="HTH_CRP"/>
    <property type="match status" value="1"/>
</dbReference>
<dbReference type="GO" id="GO:0003700">
    <property type="term" value="F:DNA-binding transcription factor activity"/>
    <property type="evidence" value="ECO:0007669"/>
    <property type="project" value="TreeGrafter"/>
</dbReference>
<dbReference type="SUPFAM" id="SSF51206">
    <property type="entry name" value="cAMP-binding domain-like"/>
    <property type="match status" value="1"/>
</dbReference>
<evidence type="ECO:0000256" key="3">
    <source>
        <dbReference type="ARBA" id="ARBA00023163"/>
    </source>
</evidence>
<reference evidence="5 6" key="1">
    <citation type="submission" date="2017-10" db="EMBL/GenBank/DDBJ databases">
        <title>Genome announcement of Methylocella silvestris TVC from permafrost.</title>
        <authorList>
            <person name="Wang J."/>
            <person name="Geng K."/>
            <person name="Ul-Haque F."/>
            <person name="Crombie A.T."/>
            <person name="Street L.E."/>
            <person name="Wookey P.A."/>
            <person name="Murrell J.C."/>
            <person name="Pratscher J."/>
        </authorList>
    </citation>
    <scope>NUCLEOTIDE SEQUENCE [LARGE SCALE GENOMIC DNA]</scope>
    <source>
        <strain evidence="5 6">TVC</strain>
    </source>
</reference>
<dbReference type="InterPro" id="IPR050397">
    <property type="entry name" value="Env_Response_Regulators"/>
</dbReference>
<dbReference type="Gene3D" id="2.60.120.10">
    <property type="entry name" value="Jelly Rolls"/>
    <property type="match status" value="1"/>
</dbReference>
<dbReference type="Pfam" id="PF13545">
    <property type="entry name" value="HTH_Crp_2"/>
    <property type="match status" value="1"/>
</dbReference>
<evidence type="ECO:0000259" key="4">
    <source>
        <dbReference type="PROSITE" id="PS51063"/>
    </source>
</evidence>
<evidence type="ECO:0000313" key="6">
    <source>
        <dbReference type="Proteomes" id="UP000236286"/>
    </source>
</evidence>